<organism evidence="1">
    <name type="scientific">viral metagenome</name>
    <dbReference type="NCBI Taxonomy" id="1070528"/>
    <lineage>
        <taxon>unclassified sequences</taxon>
        <taxon>metagenomes</taxon>
        <taxon>organismal metagenomes</taxon>
    </lineage>
</organism>
<accession>A0A6C0AI67</accession>
<protein>
    <submittedName>
        <fullName evidence="1">Uncharacterized protein</fullName>
    </submittedName>
</protein>
<dbReference type="AlphaFoldDB" id="A0A6C0AI67"/>
<reference evidence="1" key="1">
    <citation type="journal article" date="2020" name="Nature">
        <title>Giant virus diversity and host interactions through global metagenomics.</title>
        <authorList>
            <person name="Schulz F."/>
            <person name="Roux S."/>
            <person name="Paez-Espino D."/>
            <person name="Jungbluth S."/>
            <person name="Walsh D.A."/>
            <person name="Denef V.J."/>
            <person name="McMahon K.D."/>
            <person name="Konstantinidis K.T."/>
            <person name="Eloe-Fadrosh E.A."/>
            <person name="Kyrpides N.C."/>
            <person name="Woyke T."/>
        </authorList>
    </citation>
    <scope>NUCLEOTIDE SEQUENCE</scope>
    <source>
        <strain evidence="1">GVMAG-S-1035237-23</strain>
    </source>
</reference>
<dbReference type="EMBL" id="MN740643">
    <property type="protein sequence ID" value="QHS79422.1"/>
    <property type="molecule type" value="Genomic_DNA"/>
</dbReference>
<proteinExistence type="predicted"/>
<name>A0A6C0AI67_9ZZZZ</name>
<sequence length="110" mass="12813">MSVFTTLIYGDDSSKPIANFTTTSLKDAAYAVNAYLDTLENVDVTKEFVRKQFDAPYYLCDQHPPRSDGRQSVPDVSFRYKQQEEFTMEYRVHTTIHDHICECPIHRNRS</sequence>
<evidence type="ECO:0000313" key="1">
    <source>
        <dbReference type="EMBL" id="QHS79422.1"/>
    </source>
</evidence>